<dbReference type="Gene3D" id="4.10.240.10">
    <property type="entry name" value="Zn(2)-C6 fungal-type DNA-binding domain"/>
    <property type="match status" value="1"/>
</dbReference>
<reference evidence="9" key="2">
    <citation type="submission" date="2013-12" db="EMBL/GenBank/DDBJ databases">
        <title>Evolution of pathogenesis and genome organization in the Tremellales.</title>
        <authorList>
            <person name="Cuomo C."/>
            <person name="Litvintseva A."/>
            <person name="Heitman J."/>
            <person name="Chen Y."/>
            <person name="Sun S."/>
            <person name="Springer D."/>
            <person name="Dromer F."/>
            <person name="Young S."/>
            <person name="Zeng Q."/>
            <person name="Chapman S."/>
            <person name="Gujja S."/>
            <person name="Saif S."/>
            <person name="Birren B."/>
        </authorList>
    </citation>
    <scope>NUCLEOTIDE SEQUENCE [LARGE SCALE GENOMIC DNA]</scope>
    <source>
        <strain evidence="9">BCC8398</strain>
    </source>
</reference>
<dbReference type="Proteomes" id="UP000092666">
    <property type="component" value="Unassembled WGS sequence"/>
</dbReference>
<dbReference type="AlphaFoldDB" id="A0A1B9GSH3"/>
<dbReference type="PROSITE" id="PS00463">
    <property type="entry name" value="ZN2_CY6_FUNGAL_1"/>
    <property type="match status" value="1"/>
</dbReference>
<feature type="domain" description="Zn(2)-C6 fungal-type" evidence="7">
    <location>
        <begin position="55"/>
        <end position="86"/>
    </location>
</feature>
<evidence type="ECO:0000313" key="9">
    <source>
        <dbReference type="Proteomes" id="UP000092666"/>
    </source>
</evidence>
<gene>
    <name evidence="8" type="ORF">I316_04250</name>
</gene>
<evidence type="ECO:0000256" key="6">
    <source>
        <dbReference type="SAM" id="MobiDB-lite"/>
    </source>
</evidence>
<proteinExistence type="predicted"/>
<accession>A0A1B9GSH3</accession>
<name>A0A1B9GSH3_9TREE</name>
<keyword evidence="3" id="KW-0238">DNA-binding</keyword>
<keyword evidence="2" id="KW-0805">Transcription regulation</keyword>
<dbReference type="OrthoDB" id="4454541at2759"/>
<feature type="compositionally biased region" description="Basic and acidic residues" evidence="6">
    <location>
        <begin position="13"/>
        <end position="22"/>
    </location>
</feature>
<keyword evidence="5" id="KW-0539">Nucleus</keyword>
<dbReference type="SMART" id="SM00066">
    <property type="entry name" value="GAL4"/>
    <property type="match status" value="1"/>
</dbReference>
<evidence type="ECO:0000256" key="4">
    <source>
        <dbReference type="ARBA" id="ARBA00023163"/>
    </source>
</evidence>
<sequence>MSAFPQYPFQQSEKGRPGEPSERSAGGSDDDGYDEKEAPQGGKANGSGAGNSNRACDYCHRMKMKCIGKENPPCNRCRQSKHPCTFDGPRKSKSSKVEDRLRLVEAQIGLMQGSINELLNLQRGAAARDQSTRIDSAYTPSTSLSIDAMFKPQADDKQAGNPSTHRTGRDGPTSAADQGQGHRPWDHQSAIAGPVSIASPAVSEDDVRVDPLRPAHAAAPMANMLHLAEAARLKADSHVARDDVANEAVIVTSASDDHLDASRPTKRARTRSGGVDHMVPAHGLLRERSKHLLGDPVDQQWCTEQQGKELFDLFFERCGVYMPCFDPDYDTWDSLRKRSPFAITTILAVAAKCREAGGELCQHSRMSTLFTPVSGIEIVQAMILLGSWGETFWRPVGHAIRIAMDLGLHKCLPSLVESGMGGGKPEHEIEEDRATVAGARVWLTVRALEGRWTSFAYGQPGLFCAEILLRDMRELLRHPLSLPTDARLVSSCESLLMRVPLHQPFALAPNNAAQPFPGMDAKLREVNRAISEWYEYWDSYYARNGVPKEHFLRETMITGAAGSFLGSNSYIIHGIRNRRDIARLTDERRHWLEEAGRRAHQLLSICLRGQQYTRNFQYGMYNFNIAYAARFLIRMATLMPEACNLKQIGKDVEQIAVVLTKVPGFQFAHFLQDVIKKARRDQVFPPPSRAPSRLASPAKALAQLPWDNMLPGSSGSDPWSNTLGSNASLLPSLAADDNSLGSQGLTSHDDFLYAEHLFANTGNVATPGQLLTFDSQAALAGTAVDQTFSLDSWFPFPPLENEASPLIQTGGEHINPEHVRPNWW</sequence>
<dbReference type="GO" id="GO:0005634">
    <property type="term" value="C:nucleus"/>
    <property type="evidence" value="ECO:0007669"/>
    <property type="project" value="UniProtKB-SubCell"/>
</dbReference>
<dbReference type="PROSITE" id="PS50048">
    <property type="entry name" value="ZN2_CY6_FUNGAL_2"/>
    <property type="match status" value="1"/>
</dbReference>
<evidence type="ECO:0000256" key="2">
    <source>
        <dbReference type="ARBA" id="ARBA00023015"/>
    </source>
</evidence>
<keyword evidence="9" id="KW-1185">Reference proteome</keyword>
<dbReference type="PANTHER" id="PTHR31845">
    <property type="entry name" value="FINGER DOMAIN PROTEIN, PUTATIVE-RELATED"/>
    <property type="match status" value="1"/>
</dbReference>
<dbReference type="InterPro" id="IPR001138">
    <property type="entry name" value="Zn2Cys6_DnaBD"/>
</dbReference>
<reference evidence="8 9" key="1">
    <citation type="submission" date="2013-07" db="EMBL/GenBank/DDBJ databases">
        <title>The Genome Sequence of Cryptococcus heveanensis BCC8398.</title>
        <authorList>
            <consortium name="The Broad Institute Genome Sequencing Platform"/>
            <person name="Cuomo C."/>
            <person name="Litvintseva A."/>
            <person name="Chen Y."/>
            <person name="Heitman J."/>
            <person name="Sun S."/>
            <person name="Springer D."/>
            <person name="Dromer F."/>
            <person name="Young S.K."/>
            <person name="Zeng Q."/>
            <person name="Gargeya S."/>
            <person name="Fitzgerald M."/>
            <person name="Abouelleil A."/>
            <person name="Alvarado L."/>
            <person name="Berlin A.M."/>
            <person name="Chapman S.B."/>
            <person name="Dewar J."/>
            <person name="Goldberg J."/>
            <person name="Griggs A."/>
            <person name="Gujja S."/>
            <person name="Hansen M."/>
            <person name="Howarth C."/>
            <person name="Imamovic A."/>
            <person name="Larimer J."/>
            <person name="McCowan C."/>
            <person name="Murphy C."/>
            <person name="Pearson M."/>
            <person name="Priest M."/>
            <person name="Roberts A."/>
            <person name="Saif S."/>
            <person name="Shea T."/>
            <person name="Sykes S."/>
            <person name="Wortman J."/>
            <person name="Nusbaum C."/>
            <person name="Birren B."/>
        </authorList>
    </citation>
    <scope>NUCLEOTIDE SEQUENCE [LARGE SCALE GENOMIC DNA]</scope>
    <source>
        <strain evidence="8 9">BCC8398</strain>
    </source>
</reference>
<keyword evidence="4" id="KW-0804">Transcription</keyword>
<dbReference type="InterPro" id="IPR051089">
    <property type="entry name" value="prtT"/>
</dbReference>
<evidence type="ECO:0000256" key="1">
    <source>
        <dbReference type="ARBA" id="ARBA00004123"/>
    </source>
</evidence>
<evidence type="ECO:0000313" key="8">
    <source>
        <dbReference type="EMBL" id="OCF33908.1"/>
    </source>
</evidence>
<dbReference type="CDD" id="cd12148">
    <property type="entry name" value="fungal_TF_MHR"/>
    <property type="match status" value="1"/>
</dbReference>
<dbReference type="GO" id="GO:0008270">
    <property type="term" value="F:zinc ion binding"/>
    <property type="evidence" value="ECO:0007669"/>
    <property type="project" value="InterPro"/>
</dbReference>
<evidence type="ECO:0000256" key="3">
    <source>
        <dbReference type="ARBA" id="ARBA00023125"/>
    </source>
</evidence>
<feature type="region of interest" description="Disordered" evidence="6">
    <location>
        <begin position="1"/>
        <end position="52"/>
    </location>
</feature>
<comment type="subcellular location">
    <subcellularLocation>
        <location evidence="1">Nucleus</location>
    </subcellularLocation>
</comment>
<evidence type="ECO:0000256" key="5">
    <source>
        <dbReference type="ARBA" id="ARBA00023242"/>
    </source>
</evidence>
<feature type="region of interest" description="Disordered" evidence="6">
    <location>
        <begin position="77"/>
        <end position="98"/>
    </location>
</feature>
<dbReference type="EMBL" id="KI669502">
    <property type="protein sequence ID" value="OCF33908.1"/>
    <property type="molecule type" value="Genomic_DNA"/>
</dbReference>
<feature type="region of interest" description="Disordered" evidence="6">
    <location>
        <begin position="153"/>
        <end position="188"/>
    </location>
</feature>
<dbReference type="InterPro" id="IPR036864">
    <property type="entry name" value="Zn2-C6_fun-type_DNA-bd_sf"/>
</dbReference>
<dbReference type="CDD" id="cd00067">
    <property type="entry name" value="GAL4"/>
    <property type="match status" value="1"/>
</dbReference>
<organism evidence="8 9">
    <name type="scientific">Kwoniella heveanensis BCC8398</name>
    <dbReference type="NCBI Taxonomy" id="1296120"/>
    <lineage>
        <taxon>Eukaryota</taxon>
        <taxon>Fungi</taxon>
        <taxon>Dikarya</taxon>
        <taxon>Basidiomycota</taxon>
        <taxon>Agaricomycotina</taxon>
        <taxon>Tremellomycetes</taxon>
        <taxon>Tremellales</taxon>
        <taxon>Cryptococcaceae</taxon>
        <taxon>Kwoniella</taxon>
    </lineage>
</organism>
<feature type="region of interest" description="Disordered" evidence="6">
    <location>
        <begin position="256"/>
        <end position="277"/>
    </location>
</feature>
<dbReference type="Pfam" id="PF00172">
    <property type="entry name" value="Zn_clus"/>
    <property type="match status" value="1"/>
</dbReference>
<evidence type="ECO:0000259" key="7">
    <source>
        <dbReference type="PROSITE" id="PS50048"/>
    </source>
</evidence>
<dbReference type="GO" id="GO:0000976">
    <property type="term" value="F:transcription cis-regulatory region binding"/>
    <property type="evidence" value="ECO:0007669"/>
    <property type="project" value="TreeGrafter"/>
</dbReference>
<protein>
    <recommendedName>
        <fullName evidence="7">Zn(2)-C6 fungal-type domain-containing protein</fullName>
    </recommendedName>
</protein>
<dbReference type="SUPFAM" id="SSF57701">
    <property type="entry name" value="Zn2/Cys6 DNA-binding domain"/>
    <property type="match status" value="1"/>
</dbReference>
<dbReference type="GO" id="GO:0000981">
    <property type="term" value="F:DNA-binding transcription factor activity, RNA polymerase II-specific"/>
    <property type="evidence" value="ECO:0007669"/>
    <property type="project" value="InterPro"/>
</dbReference>
<dbReference type="PANTHER" id="PTHR31845:SF17">
    <property type="entry name" value="ZN(II)2CYS6 TRANSCRIPTION FACTOR (EUROFUNG)"/>
    <property type="match status" value="1"/>
</dbReference>